<dbReference type="GO" id="GO:0016787">
    <property type="term" value="F:hydrolase activity"/>
    <property type="evidence" value="ECO:0007669"/>
    <property type="project" value="UniProtKB-KW"/>
</dbReference>
<organism evidence="5 6">
    <name type="scientific">Mesobacterium hydrothermale</name>
    <dbReference type="NCBI Taxonomy" id="3111907"/>
    <lineage>
        <taxon>Bacteria</taxon>
        <taxon>Pseudomonadati</taxon>
        <taxon>Pseudomonadota</taxon>
        <taxon>Alphaproteobacteria</taxon>
        <taxon>Rhodobacterales</taxon>
        <taxon>Roseobacteraceae</taxon>
        <taxon>Mesobacterium</taxon>
    </lineage>
</organism>
<reference evidence="5 6" key="1">
    <citation type="submission" date="2024-01" db="EMBL/GenBank/DDBJ databases">
        <title>Mesobacterium rodlantinim sp. nov., isolated from shallow sea hydrothermal systems off Kueishantao Island.</title>
        <authorList>
            <person name="Su Z."/>
            <person name="Tang K."/>
        </authorList>
    </citation>
    <scope>NUCLEOTIDE SEQUENCE [LARGE SCALE GENOMIC DNA]</scope>
    <source>
        <strain evidence="5 6">TK19101</strain>
    </source>
</reference>
<comment type="caution">
    <text evidence="5">The sequence shown here is derived from an EMBL/GenBank/DDBJ whole genome shotgun (WGS) entry which is preliminary data.</text>
</comment>
<dbReference type="EC" id="3.1.3.18" evidence="4"/>
<dbReference type="RefSeq" id="WP_326299407.1">
    <property type="nucleotide sequence ID" value="NZ_JAYLLH010000050.1"/>
</dbReference>
<comment type="catalytic activity">
    <reaction evidence="1">
        <text>2-phosphoglycolate + H2O = glycolate + phosphate</text>
        <dbReference type="Rhea" id="RHEA:14369"/>
        <dbReference type="ChEBI" id="CHEBI:15377"/>
        <dbReference type="ChEBI" id="CHEBI:29805"/>
        <dbReference type="ChEBI" id="CHEBI:43474"/>
        <dbReference type="ChEBI" id="CHEBI:58033"/>
        <dbReference type="EC" id="3.1.3.18"/>
    </reaction>
</comment>
<dbReference type="InterPro" id="IPR023214">
    <property type="entry name" value="HAD_sf"/>
</dbReference>
<keyword evidence="6" id="KW-1185">Reference proteome</keyword>
<evidence type="ECO:0000256" key="4">
    <source>
        <dbReference type="ARBA" id="ARBA00013078"/>
    </source>
</evidence>
<dbReference type="Gene3D" id="1.10.150.240">
    <property type="entry name" value="Putative phosphatase, domain 2"/>
    <property type="match status" value="1"/>
</dbReference>
<dbReference type="Gene3D" id="3.40.50.1000">
    <property type="entry name" value="HAD superfamily/HAD-like"/>
    <property type="match status" value="1"/>
</dbReference>
<dbReference type="PANTHER" id="PTHR43434">
    <property type="entry name" value="PHOSPHOGLYCOLATE PHOSPHATASE"/>
    <property type="match status" value="1"/>
</dbReference>
<accession>A0ABU6HLL0</accession>
<dbReference type="InterPro" id="IPR023198">
    <property type="entry name" value="PGP-like_dom2"/>
</dbReference>
<name>A0ABU6HLL0_9RHOB</name>
<sequence>MPPKKTSVIVFDIDGTLTDSVAPHQAAFEAALRSFPFPALRTDWASYKHHSDSAIFQEAWEEAGFDGHPDMDGVEAQYRLALDNTICAHPILEIPGSSAFLSALEQTQWVACFATGSFRYGALRKLDALACPVDLDLLVTASEYQTREDIVAASIESARSRHSISDLDRVLSVGDGLWDLFTARNLGLEFLGVGGDRKADQLRAQDARVVADLAAGLELLDDLN</sequence>
<evidence type="ECO:0000313" key="6">
    <source>
        <dbReference type="Proteomes" id="UP001348149"/>
    </source>
</evidence>
<keyword evidence="5" id="KW-0378">Hydrolase</keyword>
<proteinExistence type="inferred from homology"/>
<dbReference type="Pfam" id="PF00702">
    <property type="entry name" value="Hydrolase"/>
    <property type="match status" value="1"/>
</dbReference>
<dbReference type="PANTHER" id="PTHR43434:SF1">
    <property type="entry name" value="PHOSPHOGLYCOLATE PHOSPHATASE"/>
    <property type="match status" value="1"/>
</dbReference>
<comment type="similarity">
    <text evidence="3">Belongs to the HAD-like hydrolase superfamily. CbbY/CbbZ/Gph/YieH family.</text>
</comment>
<dbReference type="SUPFAM" id="SSF56784">
    <property type="entry name" value="HAD-like"/>
    <property type="match status" value="1"/>
</dbReference>
<dbReference type="EMBL" id="JAYLLH010000050">
    <property type="protein sequence ID" value="MEC3863338.1"/>
    <property type="molecule type" value="Genomic_DNA"/>
</dbReference>
<dbReference type="Proteomes" id="UP001348149">
    <property type="component" value="Unassembled WGS sequence"/>
</dbReference>
<dbReference type="InterPro" id="IPR050155">
    <property type="entry name" value="HAD-like_hydrolase_sf"/>
</dbReference>
<protein>
    <recommendedName>
        <fullName evidence="4">phosphoglycolate phosphatase</fullName>
        <ecNumber evidence="4">3.1.3.18</ecNumber>
    </recommendedName>
</protein>
<gene>
    <name evidence="5" type="ORF">VK792_18775</name>
</gene>
<comment type="pathway">
    <text evidence="2">Organic acid metabolism; glycolate biosynthesis; glycolate from 2-phosphoglycolate: step 1/1.</text>
</comment>
<evidence type="ECO:0000313" key="5">
    <source>
        <dbReference type="EMBL" id="MEC3863338.1"/>
    </source>
</evidence>
<dbReference type="InterPro" id="IPR036412">
    <property type="entry name" value="HAD-like_sf"/>
</dbReference>
<evidence type="ECO:0000256" key="3">
    <source>
        <dbReference type="ARBA" id="ARBA00006171"/>
    </source>
</evidence>
<evidence type="ECO:0000256" key="2">
    <source>
        <dbReference type="ARBA" id="ARBA00004818"/>
    </source>
</evidence>
<evidence type="ECO:0000256" key="1">
    <source>
        <dbReference type="ARBA" id="ARBA00000830"/>
    </source>
</evidence>